<keyword evidence="1" id="KW-1133">Transmembrane helix</keyword>
<protein>
    <submittedName>
        <fullName evidence="2">Uncharacterized protein</fullName>
    </submittedName>
</protein>
<accession>A0A5E5AN47</accession>
<evidence type="ECO:0000313" key="3">
    <source>
        <dbReference type="Proteomes" id="UP000383122"/>
    </source>
</evidence>
<name>A0A5E5AN47_9BURK</name>
<dbReference type="EMBL" id="CABPSP010000018">
    <property type="protein sequence ID" value="VVE74005.1"/>
    <property type="molecule type" value="Genomic_DNA"/>
</dbReference>
<feature type="transmembrane region" description="Helical" evidence="1">
    <location>
        <begin position="61"/>
        <end position="86"/>
    </location>
</feature>
<proteinExistence type="predicted"/>
<keyword evidence="1" id="KW-0472">Membrane</keyword>
<evidence type="ECO:0000256" key="1">
    <source>
        <dbReference type="SAM" id="Phobius"/>
    </source>
</evidence>
<dbReference type="AlphaFoldDB" id="A0A5E5AN47"/>
<dbReference type="OrthoDB" id="8943261at2"/>
<dbReference type="Proteomes" id="UP000383122">
    <property type="component" value="Unassembled WGS sequence"/>
</dbReference>
<evidence type="ECO:0000313" key="2">
    <source>
        <dbReference type="EMBL" id="VVE74005.1"/>
    </source>
</evidence>
<keyword evidence="1" id="KW-0812">Transmembrane</keyword>
<gene>
    <name evidence="2" type="ORF">PAN31117_04826</name>
</gene>
<sequence length="89" mass="9759">MRNQPTQVLTCKPLRNSMKVTPMDRQLCPPENGQQFAVARVTQVALGTDETPLDAPQMAGFWTLAFTMVVGLYVVSAHLGAILGFIRRG</sequence>
<dbReference type="RefSeq" id="WP_150740409.1">
    <property type="nucleotide sequence ID" value="NZ_CABPSP010000018.1"/>
</dbReference>
<reference evidence="2 3" key="1">
    <citation type="submission" date="2019-08" db="EMBL/GenBank/DDBJ databases">
        <authorList>
            <person name="Peeters C."/>
        </authorList>
    </citation>
    <scope>NUCLEOTIDE SEQUENCE [LARGE SCALE GENOMIC DNA]</scope>
    <source>
        <strain evidence="2 3">LMG 31117</strain>
    </source>
</reference>
<keyword evidence="3" id="KW-1185">Reference proteome</keyword>
<organism evidence="2 3">
    <name type="scientific">Pandoraea anapnoica</name>
    <dbReference type="NCBI Taxonomy" id="2508301"/>
    <lineage>
        <taxon>Bacteria</taxon>
        <taxon>Pseudomonadati</taxon>
        <taxon>Pseudomonadota</taxon>
        <taxon>Betaproteobacteria</taxon>
        <taxon>Burkholderiales</taxon>
        <taxon>Burkholderiaceae</taxon>
        <taxon>Pandoraea</taxon>
    </lineage>
</organism>